<dbReference type="AlphaFoldDB" id="A0A0P1ALH9"/>
<accession>A0A0P1ALH9</accession>
<evidence type="ECO:0000313" key="2">
    <source>
        <dbReference type="Proteomes" id="UP000054928"/>
    </source>
</evidence>
<protein>
    <submittedName>
        <fullName evidence="1">Uncharacterized protein</fullName>
    </submittedName>
</protein>
<dbReference type="GeneID" id="59052618"/>
<name>A0A0P1ALH9_PLAHL</name>
<keyword evidence="2" id="KW-1185">Reference proteome</keyword>
<dbReference type="EMBL" id="CCYD01000610">
    <property type="protein sequence ID" value="CEG42173.1"/>
    <property type="molecule type" value="Genomic_DNA"/>
</dbReference>
<organism evidence="1 2">
    <name type="scientific">Plasmopara halstedii</name>
    <name type="common">Downy mildew of sunflower</name>
    <dbReference type="NCBI Taxonomy" id="4781"/>
    <lineage>
        <taxon>Eukaryota</taxon>
        <taxon>Sar</taxon>
        <taxon>Stramenopiles</taxon>
        <taxon>Oomycota</taxon>
        <taxon>Peronosporomycetes</taxon>
        <taxon>Peronosporales</taxon>
        <taxon>Peronosporaceae</taxon>
        <taxon>Plasmopara</taxon>
    </lineage>
</organism>
<reference evidence="2" key="1">
    <citation type="submission" date="2014-09" db="EMBL/GenBank/DDBJ databases">
        <authorList>
            <person name="Sharma Rahul"/>
            <person name="Thines Marco"/>
        </authorList>
    </citation>
    <scope>NUCLEOTIDE SEQUENCE [LARGE SCALE GENOMIC DNA]</scope>
</reference>
<proteinExistence type="predicted"/>
<sequence length="65" mass="7871">MMDNDGHSLFVARYRSLPLIKGTWIYKLSNFRMNLDRYMVDSFRLTSSYKLCQSEICHRAHCFFR</sequence>
<dbReference type="RefSeq" id="XP_036263208.1">
    <property type="nucleotide sequence ID" value="XM_036407514.1"/>
</dbReference>
<dbReference type="Proteomes" id="UP000054928">
    <property type="component" value="Unassembled WGS sequence"/>
</dbReference>
<evidence type="ECO:0000313" key="1">
    <source>
        <dbReference type="EMBL" id="CEG42173.1"/>
    </source>
</evidence>